<evidence type="ECO:0000313" key="7">
    <source>
        <dbReference type="EMBL" id="RKR82823.1"/>
    </source>
</evidence>
<evidence type="ECO:0000256" key="5">
    <source>
        <dbReference type="SAM" id="SignalP"/>
    </source>
</evidence>
<dbReference type="SMART" id="SM00388">
    <property type="entry name" value="HisKA"/>
    <property type="match status" value="1"/>
</dbReference>
<comment type="catalytic activity">
    <reaction evidence="1">
        <text>ATP + protein L-histidine = ADP + protein N-phospho-L-histidine.</text>
        <dbReference type="EC" id="2.7.13.3"/>
    </reaction>
</comment>
<dbReference type="SUPFAM" id="SSF55874">
    <property type="entry name" value="ATPase domain of HSP90 chaperone/DNA topoisomerase II/histidine kinase"/>
    <property type="match status" value="1"/>
</dbReference>
<dbReference type="Pfam" id="PF00512">
    <property type="entry name" value="HisKA"/>
    <property type="match status" value="1"/>
</dbReference>
<comment type="caution">
    <text evidence="7">The sequence shown here is derived from an EMBL/GenBank/DDBJ whole genome shotgun (WGS) entry which is preliminary data.</text>
</comment>
<dbReference type="SUPFAM" id="SSF47384">
    <property type="entry name" value="Homodimeric domain of signal transducing histidine kinase"/>
    <property type="match status" value="1"/>
</dbReference>
<dbReference type="Gene3D" id="1.10.287.130">
    <property type="match status" value="1"/>
</dbReference>
<accession>A0A495J1Z2</accession>
<dbReference type="RefSeq" id="WP_008504194.1">
    <property type="nucleotide sequence ID" value="NZ_RBKU01000001.1"/>
</dbReference>
<dbReference type="InterPro" id="IPR036890">
    <property type="entry name" value="HATPase_C_sf"/>
</dbReference>
<keyword evidence="7" id="KW-0418">Kinase</keyword>
<name>A0A495J1Z2_9SPHI</name>
<dbReference type="InterPro" id="IPR003594">
    <property type="entry name" value="HATPase_dom"/>
</dbReference>
<keyword evidence="4" id="KW-0472">Membrane</keyword>
<feature type="signal peptide" evidence="5">
    <location>
        <begin position="1"/>
        <end position="23"/>
    </location>
</feature>
<keyword evidence="7" id="KW-0808">Transferase</keyword>
<dbReference type="Proteomes" id="UP000268007">
    <property type="component" value="Unassembled WGS sequence"/>
</dbReference>
<dbReference type="InterPro" id="IPR011990">
    <property type="entry name" value="TPR-like_helical_dom_sf"/>
</dbReference>
<keyword evidence="4" id="KW-0812">Transmembrane</keyword>
<evidence type="ECO:0000313" key="8">
    <source>
        <dbReference type="Proteomes" id="UP000268007"/>
    </source>
</evidence>
<dbReference type="CDD" id="cd00082">
    <property type="entry name" value="HisKA"/>
    <property type="match status" value="1"/>
</dbReference>
<dbReference type="Pfam" id="PF13424">
    <property type="entry name" value="TPR_12"/>
    <property type="match status" value="1"/>
</dbReference>
<dbReference type="Gene3D" id="1.25.40.10">
    <property type="entry name" value="Tetratricopeptide repeat domain"/>
    <property type="match status" value="2"/>
</dbReference>
<dbReference type="InterPro" id="IPR005467">
    <property type="entry name" value="His_kinase_dom"/>
</dbReference>
<protein>
    <recommendedName>
        <fullName evidence="2">histidine kinase</fullName>
        <ecNumber evidence="2">2.7.13.3</ecNumber>
    </recommendedName>
</protein>
<proteinExistence type="predicted"/>
<dbReference type="PANTHER" id="PTHR43547:SF2">
    <property type="entry name" value="HYBRID SIGNAL TRANSDUCTION HISTIDINE KINASE C"/>
    <property type="match status" value="1"/>
</dbReference>
<dbReference type="PANTHER" id="PTHR43547">
    <property type="entry name" value="TWO-COMPONENT HISTIDINE KINASE"/>
    <property type="match status" value="1"/>
</dbReference>
<dbReference type="OrthoDB" id="9810447at2"/>
<keyword evidence="3" id="KW-0597">Phosphoprotein</keyword>
<evidence type="ECO:0000259" key="6">
    <source>
        <dbReference type="PROSITE" id="PS50109"/>
    </source>
</evidence>
<feature type="transmembrane region" description="Helical" evidence="4">
    <location>
        <begin position="389"/>
        <end position="408"/>
    </location>
</feature>
<dbReference type="InterPro" id="IPR004358">
    <property type="entry name" value="Sig_transdc_His_kin-like_C"/>
</dbReference>
<dbReference type="InterPro" id="IPR036097">
    <property type="entry name" value="HisK_dim/P_sf"/>
</dbReference>
<evidence type="ECO:0000256" key="3">
    <source>
        <dbReference type="ARBA" id="ARBA00022553"/>
    </source>
</evidence>
<keyword evidence="4" id="KW-1133">Transmembrane helix</keyword>
<dbReference type="EMBL" id="RBKU01000001">
    <property type="protein sequence ID" value="RKR82823.1"/>
    <property type="molecule type" value="Genomic_DNA"/>
</dbReference>
<evidence type="ECO:0000256" key="4">
    <source>
        <dbReference type="SAM" id="Phobius"/>
    </source>
</evidence>
<feature type="domain" description="Histidine kinase" evidence="6">
    <location>
        <begin position="430"/>
        <end position="646"/>
    </location>
</feature>
<dbReference type="PROSITE" id="PS51257">
    <property type="entry name" value="PROKAR_LIPOPROTEIN"/>
    <property type="match status" value="1"/>
</dbReference>
<gene>
    <name evidence="7" type="ORF">BDD43_3013</name>
</gene>
<dbReference type="InterPro" id="IPR019734">
    <property type="entry name" value="TPR_rpt"/>
</dbReference>
<organism evidence="7 8">
    <name type="scientific">Mucilaginibacter gracilis</name>
    <dbReference type="NCBI Taxonomy" id="423350"/>
    <lineage>
        <taxon>Bacteria</taxon>
        <taxon>Pseudomonadati</taxon>
        <taxon>Bacteroidota</taxon>
        <taxon>Sphingobacteriia</taxon>
        <taxon>Sphingobacteriales</taxon>
        <taxon>Sphingobacteriaceae</taxon>
        <taxon>Mucilaginibacter</taxon>
    </lineage>
</organism>
<dbReference type="EC" id="2.7.13.3" evidence="2"/>
<dbReference type="SMART" id="SM00387">
    <property type="entry name" value="HATPase_c"/>
    <property type="match status" value="1"/>
</dbReference>
<dbReference type="InterPro" id="IPR003661">
    <property type="entry name" value="HisK_dim/P_dom"/>
</dbReference>
<dbReference type="PROSITE" id="PS50109">
    <property type="entry name" value="HIS_KIN"/>
    <property type="match status" value="1"/>
</dbReference>
<keyword evidence="8" id="KW-1185">Reference proteome</keyword>
<dbReference type="AlphaFoldDB" id="A0A495J1Z2"/>
<dbReference type="PRINTS" id="PR00344">
    <property type="entry name" value="BCTRLSENSOR"/>
</dbReference>
<dbReference type="Gene3D" id="3.30.565.10">
    <property type="entry name" value="Histidine kinase-like ATPase, C-terminal domain"/>
    <property type="match status" value="1"/>
</dbReference>
<feature type="chain" id="PRO_5019763808" description="histidine kinase" evidence="5">
    <location>
        <begin position="24"/>
        <end position="648"/>
    </location>
</feature>
<evidence type="ECO:0000256" key="1">
    <source>
        <dbReference type="ARBA" id="ARBA00000085"/>
    </source>
</evidence>
<dbReference type="SUPFAM" id="SSF48452">
    <property type="entry name" value="TPR-like"/>
    <property type="match status" value="2"/>
</dbReference>
<dbReference type="SMART" id="SM00028">
    <property type="entry name" value="TPR"/>
    <property type="match status" value="7"/>
</dbReference>
<sequence>MKCTTSIGFLCLAALFACGQVHHKEVKISSEDSVKLRRYEYRSSFYQNKKPDSAIYFANQGLKLSKSLNYPLGEAWMLNRFARINEKYGNLKLAVKYQKGSLAIFNNLKDILDSADASANLGLLEGRQGNFKFGNQYLHNALTLYQKSRNTTGIIKAYTKLGELNELSGNRDLALQDYAQAEKFNQGKPLSDEYFLLINSIGVLHTKMGNHKQAADYFEKGISQTGAVQHVKAHIAFLNNAGKTYDQLGDKQKALNYHQMGLVKAKANGLHEEEARSLMGIANVLKNKDAEQSIQHLKNALDIAHTIGHKQLAAEIYRSLSDLYRQQSRYADALNALEKHHRLLDSLQNANVGHKIAVLQSSYELAESKLRIEALELANQQRTYQRNEGLFTAVAILLVLLIVGVYFYKTTRLNKNLAASNLIKDKLFSIIGHDLRNPIGGITQLLEVLEDENLTEDQRVMVSEMRKQGKVSLDILNALLNWGEAQLKGIHIEKVSFNAKNSITKNILALQKHAGDKSILITDATPDDLTLFGDINHFEFIIRNLLSNAIKFSYPSGKIEVAAINKPSSNIVIFSVKDHGKGISGAQQEIFLKANLDIAYGTKGEKGTGIGLMLSKEFIKANKGQLWIESKEGIGSTFFFTFPAIIDV</sequence>
<evidence type="ECO:0000256" key="2">
    <source>
        <dbReference type="ARBA" id="ARBA00012438"/>
    </source>
</evidence>
<keyword evidence="5" id="KW-0732">Signal</keyword>
<dbReference type="Pfam" id="PF02518">
    <property type="entry name" value="HATPase_c"/>
    <property type="match status" value="1"/>
</dbReference>
<reference evidence="7 8" key="1">
    <citation type="submission" date="2018-10" db="EMBL/GenBank/DDBJ databases">
        <title>Genomic Encyclopedia of Archaeal and Bacterial Type Strains, Phase II (KMG-II): from individual species to whole genera.</title>
        <authorList>
            <person name="Goeker M."/>
        </authorList>
    </citation>
    <scope>NUCLEOTIDE SEQUENCE [LARGE SCALE GENOMIC DNA]</scope>
    <source>
        <strain evidence="7 8">DSM 18602</strain>
    </source>
</reference>
<dbReference type="Pfam" id="PF13181">
    <property type="entry name" value="TPR_8"/>
    <property type="match status" value="1"/>
</dbReference>
<dbReference type="GO" id="GO:0000155">
    <property type="term" value="F:phosphorelay sensor kinase activity"/>
    <property type="evidence" value="ECO:0007669"/>
    <property type="project" value="InterPro"/>
</dbReference>